<dbReference type="EMBL" id="JANCLV010000029">
    <property type="protein sequence ID" value="MCP9002075.1"/>
    <property type="molecule type" value="Genomic_DNA"/>
</dbReference>
<keyword evidence="1" id="KW-1133">Transmembrane helix</keyword>
<organism evidence="2 3">
    <name type="scientific">Pseudarthrobacter humi</name>
    <dbReference type="NCBI Taxonomy" id="2952523"/>
    <lineage>
        <taxon>Bacteria</taxon>
        <taxon>Bacillati</taxon>
        <taxon>Actinomycetota</taxon>
        <taxon>Actinomycetes</taxon>
        <taxon>Micrococcales</taxon>
        <taxon>Micrococcaceae</taxon>
        <taxon>Pseudarthrobacter</taxon>
    </lineage>
</organism>
<sequence length="161" mass="17190">MSTETLAIIGPLTGAVGALAAVVSLLWQVSVHRRSGPVIQVKSSYSIPVYGPDTAPEFHGPDFVAVEVRNRGGKSVTVTNYGVSLGGRKPSDNMFVLDRPVWATTLPAPVEPGGVPTQVLVPVPELRKAHSTRGIPFNKMVPWVELGDGRRVYSTNPVPLK</sequence>
<evidence type="ECO:0000313" key="2">
    <source>
        <dbReference type="EMBL" id="MCP9002075.1"/>
    </source>
</evidence>
<feature type="transmembrane region" description="Helical" evidence="1">
    <location>
        <begin position="6"/>
        <end position="27"/>
    </location>
</feature>
<accession>A0ABT1LUC5</accession>
<evidence type="ECO:0000313" key="3">
    <source>
        <dbReference type="Proteomes" id="UP001524318"/>
    </source>
</evidence>
<dbReference type="Proteomes" id="UP001524318">
    <property type="component" value="Unassembled WGS sequence"/>
</dbReference>
<keyword evidence="1" id="KW-0472">Membrane</keyword>
<keyword evidence="1" id="KW-0812">Transmembrane</keyword>
<keyword evidence="3" id="KW-1185">Reference proteome</keyword>
<evidence type="ECO:0000256" key="1">
    <source>
        <dbReference type="SAM" id="Phobius"/>
    </source>
</evidence>
<comment type="caution">
    <text evidence="2">The sequence shown here is derived from an EMBL/GenBank/DDBJ whole genome shotgun (WGS) entry which is preliminary data.</text>
</comment>
<gene>
    <name evidence="2" type="ORF">NFC73_20440</name>
</gene>
<name>A0ABT1LUC5_9MICC</name>
<proteinExistence type="predicted"/>
<reference evidence="2 3" key="1">
    <citation type="submission" date="2022-06" db="EMBL/GenBank/DDBJ databases">
        <title>Pseudarthrobacter sp. strain RMG13 Genome sequencing and assembly.</title>
        <authorList>
            <person name="Kim I."/>
        </authorList>
    </citation>
    <scope>NUCLEOTIDE SEQUENCE [LARGE SCALE GENOMIC DNA]</scope>
    <source>
        <strain evidence="2 3">RMG13</strain>
    </source>
</reference>
<protein>
    <recommendedName>
        <fullName evidence="4">DUF2393 domain-containing protein</fullName>
    </recommendedName>
</protein>
<dbReference type="RefSeq" id="WP_254753274.1">
    <property type="nucleotide sequence ID" value="NZ_JANCLV010000029.1"/>
</dbReference>
<evidence type="ECO:0008006" key="4">
    <source>
        <dbReference type="Google" id="ProtNLM"/>
    </source>
</evidence>